<evidence type="ECO:0000313" key="1">
    <source>
        <dbReference type="EMBL" id="GAI92624.1"/>
    </source>
</evidence>
<dbReference type="AlphaFoldDB" id="X1UJU7"/>
<dbReference type="InterPro" id="IPR019270">
    <property type="entry name" value="DUF2283"/>
</dbReference>
<name>X1UJU7_9ZZZZ</name>
<comment type="caution">
    <text evidence="1">The sequence shown here is derived from an EMBL/GenBank/DDBJ whole genome shotgun (WGS) entry which is preliminary data.</text>
</comment>
<proteinExistence type="predicted"/>
<reference evidence="1" key="1">
    <citation type="journal article" date="2014" name="Front. Microbiol.">
        <title>High frequency of phylogenetically diverse reductive dehalogenase-homologous genes in deep subseafloor sedimentary metagenomes.</title>
        <authorList>
            <person name="Kawai M."/>
            <person name="Futagami T."/>
            <person name="Toyoda A."/>
            <person name="Takaki Y."/>
            <person name="Nishi S."/>
            <person name="Hori S."/>
            <person name="Arai W."/>
            <person name="Tsubouchi T."/>
            <person name="Morono Y."/>
            <person name="Uchiyama I."/>
            <person name="Ito T."/>
            <person name="Fujiyama A."/>
            <person name="Inagaki F."/>
            <person name="Takami H."/>
        </authorList>
    </citation>
    <scope>NUCLEOTIDE SEQUENCE</scope>
    <source>
        <strain evidence="1">Expedition CK06-06</strain>
    </source>
</reference>
<dbReference type="Pfam" id="PF10049">
    <property type="entry name" value="DUF2283"/>
    <property type="match status" value="1"/>
</dbReference>
<sequence length="83" mass="9235">MRLTYDPRYNIGYIRFSKKPAEAESIRISDELVVDVAPDGTVYGIELLNANEQLRREDMGGLVVINEATGEHTELPLLGKDTG</sequence>
<accession>X1UJU7</accession>
<gene>
    <name evidence="1" type="ORF">S12H4_40385</name>
</gene>
<organism evidence="1">
    <name type="scientific">marine sediment metagenome</name>
    <dbReference type="NCBI Taxonomy" id="412755"/>
    <lineage>
        <taxon>unclassified sequences</taxon>
        <taxon>metagenomes</taxon>
        <taxon>ecological metagenomes</taxon>
    </lineage>
</organism>
<dbReference type="EMBL" id="BARW01024500">
    <property type="protein sequence ID" value="GAI92624.1"/>
    <property type="molecule type" value="Genomic_DNA"/>
</dbReference>
<evidence type="ECO:0008006" key="2">
    <source>
        <dbReference type="Google" id="ProtNLM"/>
    </source>
</evidence>
<protein>
    <recommendedName>
        <fullName evidence="2">DUF2283 domain-containing protein</fullName>
    </recommendedName>
</protein>